<dbReference type="AlphaFoldDB" id="A0A9N9CBW4"/>
<organism evidence="1 2">
    <name type="scientific">Diversispora eburnea</name>
    <dbReference type="NCBI Taxonomy" id="1213867"/>
    <lineage>
        <taxon>Eukaryota</taxon>
        <taxon>Fungi</taxon>
        <taxon>Fungi incertae sedis</taxon>
        <taxon>Mucoromycota</taxon>
        <taxon>Glomeromycotina</taxon>
        <taxon>Glomeromycetes</taxon>
        <taxon>Diversisporales</taxon>
        <taxon>Diversisporaceae</taxon>
        <taxon>Diversispora</taxon>
    </lineage>
</organism>
<comment type="caution">
    <text evidence="1">The sequence shown here is derived from an EMBL/GenBank/DDBJ whole genome shotgun (WGS) entry which is preliminary data.</text>
</comment>
<dbReference type="EMBL" id="CAJVPK010001695">
    <property type="protein sequence ID" value="CAG8595722.1"/>
    <property type="molecule type" value="Genomic_DNA"/>
</dbReference>
<keyword evidence="2" id="KW-1185">Reference proteome</keyword>
<evidence type="ECO:0000313" key="1">
    <source>
        <dbReference type="EMBL" id="CAG8595722.1"/>
    </source>
</evidence>
<protein>
    <submittedName>
        <fullName evidence="1">8183_t:CDS:1</fullName>
    </submittedName>
</protein>
<proteinExistence type="predicted"/>
<sequence length="225" mass="25378">QLSLSKVRLTKIFNDLEDESENYKPIPPIPIAQTQSKELPQALQEIRNNQEAWNNQEIRNNQEYENNQENQYIQVPVETKVNYFIGDNSDSTNKANSGFSVNNVNKSNDSSWSYSTQNLYQNPPSNPQVNLQQNNLPPPLSQDLSSIEFKEFSLILLNYDTQSISSNSINNSSTTSLFTLQDQQSTINISSVSLVSKNINNGDSFSDENKSMNDETSDIVITAII</sequence>
<evidence type="ECO:0000313" key="2">
    <source>
        <dbReference type="Proteomes" id="UP000789706"/>
    </source>
</evidence>
<dbReference type="Proteomes" id="UP000789706">
    <property type="component" value="Unassembled WGS sequence"/>
</dbReference>
<feature type="non-terminal residue" evidence="1">
    <location>
        <position position="225"/>
    </location>
</feature>
<accession>A0A9N9CBW4</accession>
<name>A0A9N9CBW4_9GLOM</name>
<gene>
    <name evidence="1" type="ORF">DEBURN_LOCUS9276</name>
</gene>
<reference evidence="1" key="1">
    <citation type="submission" date="2021-06" db="EMBL/GenBank/DDBJ databases">
        <authorList>
            <person name="Kallberg Y."/>
            <person name="Tangrot J."/>
            <person name="Rosling A."/>
        </authorList>
    </citation>
    <scope>NUCLEOTIDE SEQUENCE</scope>
    <source>
        <strain evidence="1">AZ414A</strain>
    </source>
</reference>